<evidence type="ECO:0000259" key="1">
    <source>
        <dbReference type="PROSITE" id="PS50075"/>
    </source>
</evidence>
<dbReference type="PROSITE" id="PS50075">
    <property type="entry name" value="CARRIER"/>
    <property type="match status" value="1"/>
</dbReference>
<protein>
    <submittedName>
        <fullName evidence="2">Acyl carrier protein</fullName>
    </submittedName>
</protein>
<reference evidence="2 3" key="1">
    <citation type="submission" date="2020-08" db="EMBL/GenBank/DDBJ databases">
        <title>Genomic Encyclopedia of Type Strains, Phase IV (KMG-IV): sequencing the most valuable type-strain genomes for metagenomic binning, comparative biology and taxonomic classification.</title>
        <authorList>
            <person name="Goeker M."/>
        </authorList>
    </citation>
    <scope>NUCLEOTIDE SEQUENCE [LARGE SCALE GENOMIC DNA]</scope>
    <source>
        <strain evidence="2 3">DSM 103733</strain>
    </source>
</reference>
<evidence type="ECO:0000313" key="2">
    <source>
        <dbReference type="EMBL" id="MBB6145185.1"/>
    </source>
</evidence>
<keyword evidence="3" id="KW-1185">Reference proteome</keyword>
<dbReference type="InterPro" id="IPR036736">
    <property type="entry name" value="ACP-like_sf"/>
</dbReference>
<dbReference type="AlphaFoldDB" id="A0A841JX96"/>
<dbReference type="OrthoDB" id="9811033at2"/>
<proteinExistence type="predicted"/>
<name>A0A841JX96_9BACT</name>
<organism evidence="2 3">
    <name type="scientific">Silvibacterium bohemicum</name>
    <dbReference type="NCBI Taxonomy" id="1577686"/>
    <lineage>
        <taxon>Bacteria</taxon>
        <taxon>Pseudomonadati</taxon>
        <taxon>Acidobacteriota</taxon>
        <taxon>Terriglobia</taxon>
        <taxon>Terriglobales</taxon>
        <taxon>Acidobacteriaceae</taxon>
        <taxon>Silvibacterium</taxon>
    </lineage>
</organism>
<evidence type="ECO:0000313" key="3">
    <source>
        <dbReference type="Proteomes" id="UP000538666"/>
    </source>
</evidence>
<dbReference type="SUPFAM" id="SSF47336">
    <property type="entry name" value="ACP-like"/>
    <property type="match status" value="1"/>
</dbReference>
<dbReference type="Pfam" id="PF00550">
    <property type="entry name" value="PP-binding"/>
    <property type="match status" value="1"/>
</dbReference>
<comment type="caution">
    <text evidence="2">The sequence shown here is derived from an EMBL/GenBank/DDBJ whole genome shotgun (WGS) entry which is preliminary data.</text>
</comment>
<dbReference type="EMBL" id="JACHEK010000006">
    <property type="protein sequence ID" value="MBB6145185.1"/>
    <property type="molecule type" value="Genomic_DNA"/>
</dbReference>
<gene>
    <name evidence="2" type="ORF">HNQ77_003143</name>
</gene>
<dbReference type="Proteomes" id="UP000538666">
    <property type="component" value="Unassembled WGS sequence"/>
</dbReference>
<sequence>MQQSEVLERLQGVFDEIFLEKVVVTPELTANDVSEWDSLLHVSLILAVEQEFGIRFRVGEVEGTKNVGELADLIAKRTEKK</sequence>
<accession>A0A841JX96</accession>
<dbReference type="InterPro" id="IPR009081">
    <property type="entry name" value="PP-bd_ACP"/>
</dbReference>
<dbReference type="RefSeq" id="WP_050061695.1">
    <property type="nucleotide sequence ID" value="NZ_JACHEK010000006.1"/>
</dbReference>
<feature type="domain" description="Carrier" evidence="1">
    <location>
        <begin position="1"/>
        <end position="78"/>
    </location>
</feature>
<dbReference type="Gene3D" id="1.10.1200.10">
    <property type="entry name" value="ACP-like"/>
    <property type="match status" value="1"/>
</dbReference>